<comment type="catalytic activity">
    <reaction evidence="5">
        <text>hydrogencarbonate + H(+) = CO2 + H2O</text>
        <dbReference type="Rhea" id="RHEA:10748"/>
        <dbReference type="ChEBI" id="CHEBI:15377"/>
        <dbReference type="ChEBI" id="CHEBI:15378"/>
        <dbReference type="ChEBI" id="CHEBI:16526"/>
        <dbReference type="ChEBI" id="CHEBI:17544"/>
        <dbReference type="EC" id="4.2.1.1"/>
    </reaction>
</comment>
<evidence type="ECO:0000313" key="7">
    <source>
        <dbReference type="EMBL" id="KAJ7755979.1"/>
    </source>
</evidence>
<reference evidence="6" key="1">
    <citation type="submission" date="2023-03" db="EMBL/GenBank/DDBJ databases">
        <title>Massive genome expansion in bonnet fungi (Mycena s.s.) driven by repeated elements and novel gene families across ecological guilds.</title>
        <authorList>
            <consortium name="Lawrence Berkeley National Laboratory"/>
            <person name="Harder C.B."/>
            <person name="Miyauchi S."/>
            <person name="Viragh M."/>
            <person name="Kuo A."/>
            <person name="Thoen E."/>
            <person name="Andreopoulos B."/>
            <person name="Lu D."/>
            <person name="Skrede I."/>
            <person name="Drula E."/>
            <person name="Henrissat B."/>
            <person name="Morin E."/>
            <person name="Kohler A."/>
            <person name="Barry K."/>
            <person name="LaButti K."/>
            <person name="Morin E."/>
            <person name="Salamov A."/>
            <person name="Lipzen A."/>
            <person name="Mereny Z."/>
            <person name="Hegedus B."/>
            <person name="Baldrian P."/>
            <person name="Stursova M."/>
            <person name="Weitz H."/>
            <person name="Taylor A."/>
            <person name="Grigoriev I.V."/>
            <person name="Nagy L.G."/>
            <person name="Martin F."/>
            <person name="Kauserud H."/>
        </authorList>
    </citation>
    <scope>NUCLEOTIDE SEQUENCE</scope>
    <source>
        <strain evidence="6">CBHHK182m</strain>
    </source>
</reference>
<dbReference type="EC" id="4.2.1.1" evidence="5"/>
<dbReference type="GO" id="GO:0004089">
    <property type="term" value="F:carbonate dehydratase activity"/>
    <property type="evidence" value="ECO:0007669"/>
    <property type="project" value="UniProtKB-UniRule"/>
</dbReference>
<dbReference type="CDD" id="cd03379">
    <property type="entry name" value="beta_CA_cladeD"/>
    <property type="match status" value="1"/>
</dbReference>
<feature type="binding site" evidence="4">
    <location>
        <position position="38"/>
    </location>
    <ligand>
        <name>Zn(2+)</name>
        <dbReference type="ChEBI" id="CHEBI:29105"/>
    </ligand>
</feature>
<organism evidence="6 8">
    <name type="scientific">Mycena metata</name>
    <dbReference type="NCBI Taxonomy" id="1033252"/>
    <lineage>
        <taxon>Eukaryota</taxon>
        <taxon>Fungi</taxon>
        <taxon>Dikarya</taxon>
        <taxon>Basidiomycota</taxon>
        <taxon>Agaricomycotina</taxon>
        <taxon>Agaricomycetes</taxon>
        <taxon>Agaricomycetidae</taxon>
        <taxon>Agaricales</taxon>
        <taxon>Marasmiineae</taxon>
        <taxon>Mycenaceae</taxon>
        <taxon>Mycena</taxon>
    </lineage>
</organism>
<evidence type="ECO:0000256" key="3">
    <source>
        <dbReference type="ARBA" id="ARBA00022833"/>
    </source>
</evidence>
<evidence type="ECO:0000313" key="6">
    <source>
        <dbReference type="EMBL" id="KAJ7724907.1"/>
    </source>
</evidence>
<feature type="binding site" evidence="4">
    <location>
        <position position="40"/>
    </location>
    <ligand>
        <name>Zn(2+)</name>
        <dbReference type="ChEBI" id="CHEBI:29105"/>
    </ligand>
</feature>
<accession>A0AAD7HPM4</accession>
<dbReference type="Gene3D" id="3.40.1050.10">
    <property type="entry name" value="Carbonic anhydrase"/>
    <property type="match status" value="1"/>
</dbReference>
<sequence>MSPQHTEFAKLNESYVASFGDKGNLGLPPAKKLIVVTCMDARLDPAAFLGIKEGDAHVIRNAGGVAREELRSLIISQRLLGTREIAVIHHTDCGMLTFTSDYVHSVVKDAAKGDADVAKRVEAINFLEFKDLEGSVKEDVAWLKNEPLILPETPVSGWIFDVKTGKVSHVA</sequence>
<feature type="binding site" evidence="4">
    <location>
        <position position="93"/>
    </location>
    <ligand>
        <name>Zn(2+)</name>
        <dbReference type="ChEBI" id="CHEBI:29105"/>
    </ligand>
</feature>
<keyword evidence="8" id="KW-1185">Reference proteome</keyword>
<dbReference type="PANTHER" id="PTHR43175:SF3">
    <property type="entry name" value="CARBON DISULFIDE HYDROLASE"/>
    <property type="match status" value="1"/>
</dbReference>
<evidence type="ECO:0000313" key="8">
    <source>
        <dbReference type="Proteomes" id="UP001215598"/>
    </source>
</evidence>
<evidence type="ECO:0000256" key="4">
    <source>
        <dbReference type="PIRSR" id="PIRSR601765-1"/>
    </source>
</evidence>
<dbReference type="InterPro" id="IPR036874">
    <property type="entry name" value="Carbonic_anhydrase_sf"/>
</dbReference>
<dbReference type="InterPro" id="IPR001765">
    <property type="entry name" value="Carbonic_anhydrase"/>
</dbReference>
<keyword evidence="3 4" id="KW-0862">Zinc</keyword>
<dbReference type="Proteomes" id="UP001215598">
    <property type="component" value="Unassembled WGS sequence"/>
</dbReference>
<evidence type="ECO:0000256" key="5">
    <source>
        <dbReference type="RuleBase" id="RU003956"/>
    </source>
</evidence>
<dbReference type="SMART" id="SM00947">
    <property type="entry name" value="Pro_CA"/>
    <property type="match status" value="1"/>
</dbReference>
<evidence type="ECO:0000256" key="1">
    <source>
        <dbReference type="ARBA" id="ARBA00006217"/>
    </source>
</evidence>
<comment type="cofactor">
    <cofactor evidence="4">
        <name>Zn(2+)</name>
        <dbReference type="ChEBI" id="CHEBI:29105"/>
    </cofactor>
    <text evidence="4">Binds 1 zinc ion per subunit.</text>
</comment>
<dbReference type="PANTHER" id="PTHR43175">
    <property type="entry name" value="CARBONIC ANHYDRASE"/>
    <property type="match status" value="1"/>
</dbReference>
<dbReference type="GO" id="GO:0008270">
    <property type="term" value="F:zinc ion binding"/>
    <property type="evidence" value="ECO:0007669"/>
    <property type="project" value="UniProtKB-UniRule"/>
</dbReference>
<dbReference type="EMBL" id="JARKIB010000048">
    <property type="protein sequence ID" value="KAJ7755979.1"/>
    <property type="molecule type" value="Genomic_DNA"/>
</dbReference>
<name>A0AAD7HPM4_9AGAR</name>
<comment type="caution">
    <text evidence="6">The sequence shown here is derived from an EMBL/GenBank/DDBJ whole genome shotgun (WGS) entry which is preliminary data.</text>
</comment>
<evidence type="ECO:0000256" key="2">
    <source>
        <dbReference type="ARBA" id="ARBA00022723"/>
    </source>
</evidence>
<comment type="similarity">
    <text evidence="1 5">Belongs to the beta-class carbonic anhydrase family.</text>
</comment>
<keyword evidence="2 4" id="KW-0479">Metal-binding</keyword>
<feature type="binding site" evidence="4">
    <location>
        <position position="90"/>
    </location>
    <ligand>
        <name>Zn(2+)</name>
        <dbReference type="ChEBI" id="CHEBI:29105"/>
    </ligand>
</feature>
<proteinExistence type="inferred from homology"/>
<dbReference type="SUPFAM" id="SSF53056">
    <property type="entry name" value="beta-carbonic anhydrase, cab"/>
    <property type="match status" value="1"/>
</dbReference>
<dbReference type="Pfam" id="PF00484">
    <property type="entry name" value="Pro_CA"/>
    <property type="match status" value="1"/>
</dbReference>
<comment type="function">
    <text evidence="5">Reversible hydration of carbon dioxide.</text>
</comment>
<dbReference type="EMBL" id="JARKIB010000198">
    <property type="protein sequence ID" value="KAJ7724907.1"/>
    <property type="molecule type" value="Genomic_DNA"/>
</dbReference>
<protein>
    <recommendedName>
        <fullName evidence="5">Carbonic anhydrase</fullName>
        <ecNumber evidence="5">4.2.1.1</ecNumber>
    </recommendedName>
    <alternativeName>
        <fullName evidence="5">Carbonate dehydratase</fullName>
    </alternativeName>
</protein>
<keyword evidence="5" id="KW-0456">Lyase</keyword>
<gene>
    <name evidence="6" type="ORF">B0H16DRAFT_1333213</name>
    <name evidence="7" type="ORF">B0H16DRAFT_1722129</name>
</gene>
<dbReference type="AlphaFoldDB" id="A0AAD7HPM4"/>